<comment type="catalytic activity">
    <reaction evidence="4">
        <text>RX + glutathione = an S-substituted glutathione + a halide anion + H(+)</text>
        <dbReference type="Rhea" id="RHEA:16437"/>
        <dbReference type="ChEBI" id="CHEBI:15378"/>
        <dbReference type="ChEBI" id="CHEBI:16042"/>
        <dbReference type="ChEBI" id="CHEBI:17792"/>
        <dbReference type="ChEBI" id="CHEBI:57925"/>
        <dbReference type="ChEBI" id="CHEBI:90779"/>
        <dbReference type="EC" id="2.5.1.18"/>
    </reaction>
</comment>
<evidence type="ECO:0000313" key="9">
    <source>
        <dbReference type="Proteomes" id="UP001187531"/>
    </source>
</evidence>
<dbReference type="Gene3D" id="3.40.30.10">
    <property type="entry name" value="Glutaredoxin"/>
    <property type="match status" value="1"/>
</dbReference>
<dbReference type="InterPro" id="IPR051924">
    <property type="entry name" value="GST_Kappa/NadH"/>
</dbReference>
<sequence>ALCRYQSVWNIDLKLRPTFLGGIMKNTGNKGPMLLPAKGQYMFKDLERNQKYFDVPMNVPSDPFEMIMKKGSIRSMRFLTWIDMNKPEYLEEVSRQLWMRNWSRDEDITQNESLEAAAKKAGFLDGDLNTALASFETPEVKKRLIDVTDEALAYGAFGAPWIVAHTADGSESFFGSDRFPILAMTLGEEWLGPNPLSSKL</sequence>
<protein>
    <recommendedName>
        <fullName evidence="5">Glutathione S-transferase kappa 1</fullName>
        <ecNumber evidence="2">2.5.1.18</ecNumber>
    </recommendedName>
    <alternativeName>
        <fullName evidence="6">GST class-kappa</fullName>
    </alternativeName>
</protein>
<proteinExistence type="inferred from homology"/>
<feature type="non-terminal residue" evidence="8">
    <location>
        <position position="1"/>
    </location>
</feature>
<evidence type="ECO:0000256" key="1">
    <source>
        <dbReference type="ARBA" id="ARBA00006494"/>
    </source>
</evidence>
<gene>
    <name evidence="8" type="ORF">QYM36_013491</name>
</gene>
<accession>A0AA88HGH7</accession>
<dbReference type="EC" id="2.5.1.18" evidence="2"/>
<dbReference type="Proteomes" id="UP001187531">
    <property type="component" value="Unassembled WGS sequence"/>
</dbReference>
<feature type="domain" description="DSBA-like thioredoxin" evidence="7">
    <location>
        <begin position="2"/>
        <end position="185"/>
    </location>
</feature>
<dbReference type="PANTHER" id="PTHR42943">
    <property type="entry name" value="GLUTATHIONE S-TRANSFERASE KAPPA"/>
    <property type="match status" value="1"/>
</dbReference>
<evidence type="ECO:0000256" key="3">
    <source>
        <dbReference type="ARBA" id="ARBA00022679"/>
    </source>
</evidence>
<reference evidence="8" key="1">
    <citation type="submission" date="2023-07" db="EMBL/GenBank/DDBJ databases">
        <title>Chromosome-level genome assembly of Artemia franciscana.</title>
        <authorList>
            <person name="Jo E."/>
        </authorList>
    </citation>
    <scope>NUCLEOTIDE SEQUENCE</scope>
    <source>
        <tissue evidence="8">Whole body</tissue>
    </source>
</reference>
<comment type="similarity">
    <text evidence="1">Belongs to the GST superfamily. Kappa family.</text>
</comment>
<dbReference type="InterPro" id="IPR014440">
    <property type="entry name" value="HCCAis_GSTk"/>
</dbReference>
<comment type="caution">
    <text evidence="8">The sequence shown here is derived from an EMBL/GenBank/DDBJ whole genome shotgun (WGS) entry which is preliminary data.</text>
</comment>
<dbReference type="GO" id="GO:0006749">
    <property type="term" value="P:glutathione metabolic process"/>
    <property type="evidence" value="ECO:0007669"/>
    <property type="project" value="TreeGrafter"/>
</dbReference>
<evidence type="ECO:0000313" key="8">
    <source>
        <dbReference type="EMBL" id="KAK2709834.1"/>
    </source>
</evidence>
<evidence type="ECO:0000256" key="5">
    <source>
        <dbReference type="ARBA" id="ARBA00073833"/>
    </source>
</evidence>
<dbReference type="FunFam" id="3.40.30.10:FF:000096">
    <property type="entry name" value="Glutathione S-transferase kappa"/>
    <property type="match status" value="1"/>
</dbReference>
<evidence type="ECO:0000256" key="6">
    <source>
        <dbReference type="ARBA" id="ARBA00083519"/>
    </source>
</evidence>
<keyword evidence="9" id="KW-1185">Reference proteome</keyword>
<dbReference type="EMBL" id="JAVRJZ010000017">
    <property type="protein sequence ID" value="KAK2709834.1"/>
    <property type="molecule type" value="Genomic_DNA"/>
</dbReference>
<evidence type="ECO:0000256" key="2">
    <source>
        <dbReference type="ARBA" id="ARBA00012452"/>
    </source>
</evidence>
<dbReference type="GO" id="GO:0004364">
    <property type="term" value="F:glutathione transferase activity"/>
    <property type="evidence" value="ECO:0007669"/>
    <property type="project" value="UniProtKB-EC"/>
</dbReference>
<dbReference type="GO" id="GO:0005777">
    <property type="term" value="C:peroxisome"/>
    <property type="evidence" value="ECO:0007669"/>
    <property type="project" value="TreeGrafter"/>
</dbReference>
<dbReference type="SUPFAM" id="SSF52833">
    <property type="entry name" value="Thioredoxin-like"/>
    <property type="match status" value="1"/>
</dbReference>
<dbReference type="InterPro" id="IPR036249">
    <property type="entry name" value="Thioredoxin-like_sf"/>
</dbReference>
<evidence type="ECO:0000259" key="7">
    <source>
        <dbReference type="Pfam" id="PF01323"/>
    </source>
</evidence>
<dbReference type="PIRSF" id="PIRSF006386">
    <property type="entry name" value="HCCAis_GSTk"/>
    <property type="match status" value="1"/>
</dbReference>
<keyword evidence="3" id="KW-0808">Transferase</keyword>
<organism evidence="8 9">
    <name type="scientific">Artemia franciscana</name>
    <name type="common">Brine shrimp</name>
    <name type="synonym">Artemia sanfranciscana</name>
    <dbReference type="NCBI Taxonomy" id="6661"/>
    <lineage>
        <taxon>Eukaryota</taxon>
        <taxon>Metazoa</taxon>
        <taxon>Ecdysozoa</taxon>
        <taxon>Arthropoda</taxon>
        <taxon>Crustacea</taxon>
        <taxon>Branchiopoda</taxon>
        <taxon>Anostraca</taxon>
        <taxon>Artemiidae</taxon>
        <taxon>Artemia</taxon>
    </lineage>
</organism>
<dbReference type="PANTHER" id="PTHR42943:SF2">
    <property type="entry name" value="GLUTATHIONE S-TRANSFERASE KAPPA 1"/>
    <property type="match status" value="1"/>
</dbReference>
<dbReference type="GO" id="GO:0004602">
    <property type="term" value="F:glutathione peroxidase activity"/>
    <property type="evidence" value="ECO:0007669"/>
    <property type="project" value="TreeGrafter"/>
</dbReference>
<dbReference type="InterPro" id="IPR001853">
    <property type="entry name" value="DSBA-like_thioredoxin_dom"/>
</dbReference>
<dbReference type="Pfam" id="PF01323">
    <property type="entry name" value="DSBA"/>
    <property type="match status" value="1"/>
</dbReference>
<name>A0AA88HGH7_ARTSF</name>
<dbReference type="GO" id="GO:0005739">
    <property type="term" value="C:mitochondrion"/>
    <property type="evidence" value="ECO:0007669"/>
    <property type="project" value="TreeGrafter"/>
</dbReference>
<dbReference type="AlphaFoldDB" id="A0AA88HGH7"/>
<evidence type="ECO:0000256" key="4">
    <source>
        <dbReference type="ARBA" id="ARBA00047960"/>
    </source>
</evidence>